<dbReference type="Proteomes" id="UP001143370">
    <property type="component" value="Unassembled WGS sequence"/>
</dbReference>
<dbReference type="Pfam" id="PF03479">
    <property type="entry name" value="PCC"/>
    <property type="match status" value="1"/>
</dbReference>
<dbReference type="EMBL" id="BSFJ01000005">
    <property type="protein sequence ID" value="GLK71736.1"/>
    <property type="molecule type" value="Genomic_DNA"/>
</dbReference>
<evidence type="ECO:0000259" key="1">
    <source>
        <dbReference type="PROSITE" id="PS51742"/>
    </source>
</evidence>
<reference evidence="2" key="2">
    <citation type="submission" date="2023-01" db="EMBL/GenBank/DDBJ databases">
        <authorList>
            <person name="Sun Q."/>
            <person name="Evtushenko L."/>
        </authorList>
    </citation>
    <scope>NUCLEOTIDE SEQUENCE</scope>
    <source>
        <strain evidence="2">VKM B-2484</strain>
    </source>
</reference>
<evidence type="ECO:0000313" key="2">
    <source>
        <dbReference type="EMBL" id="GLK71736.1"/>
    </source>
</evidence>
<gene>
    <name evidence="2" type="ORF">GCM10017643_18510</name>
</gene>
<dbReference type="AlphaFoldDB" id="A0A9W6J8E1"/>
<dbReference type="InterPro" id="IPR025707">
    <property type="entry name" value="DNA_bp_PD1"/>
</dbReference>
<dbReference type="PANTHER" id="PTHR34988">
    <property type="entry name" value="PROTEIN, PUTATIVE-RELATED"/>
    <property type="match status" value="1"/>
</dbReference>
<name>A0A9W6J8E1_9HYPH</name>
<sequence>MAIIKKLADAGGLRTYAVILETGEEVMQSLQDFARREGLSAAHLSAIGAFSHGTISFFDWEAKEYRDIPVNEQVEVAALSGDVALDPEGVSAVHVHVVLGRRDGSALAGHLAKGFVRPTLELIATEAPAHLHKRVDPASGLALIRR</sequence>
<comment type="caution">
    <text evidence="2">The sequence shown here is derived from an EMBL/GenBank/DDBJ whole genome shotgun (WGS) entry which is preliminary data.</text>
</comment>
<dbReference type="SUPFAM" id="SSF117856">
    <property type="entry name" value="AF0104/ALDC/Ptd012-like"/>
    <property type="match status" value="1"/>
</dbReference>
<reference evidence="2" key="1">
    <citation type="journal article" date="2014" name="Int. J. Syst. Evol. Microbiol.">
        <title>Complete genome sequence of Corynebacterium casei LMG S-19264T (=DSM 44701T), isolated from a smear-ripened cheese.</title>
        <authorList>
            <consortium name="US DOE Joint Genome Institute (JGI-PGF)"/>
            <person name="Walter F."/>
            <person name="Albersmeier A."/>
            <person name="Kalinowski J."/>
            <person name="Ruckert C."/>
        </authorList>
    </citation>
    <scope>NUCLEOTIDE SEQUENCE</scope>
    <source>
        <strain evidence="2">VKM B-2484</strain>
    </source>
</reference>
<organism evidence="2 3">
    <name type="scientific">Ancylobacter dichloromethanicus</name>
    <dbReference type="NCBI Taxonomy" id="518825"/>
    <lineage>
        <taxon>Bacteria</taxon>
        <taxon>Pseudomonadati</taxon>
        <taxon>Pseudomonadota</taxon>
        <taxon>Alphaproteobacteria</taxon>
        <taxon>Hyphomicrobiales</taxon>
        <taxon>Xanthobacteraceae</taxon>
        <taxon>Ancylobacter</taxon>
    </lineage>
</organism>
<protein>
    <recommendedName>
        <fullName evidence="1">PPC domain-containing protein</fullName>
    </recommendedName>
</protein>
<dbReference type="Gene3D" id="3.30.1330.80">
    <property type="entry name" value="Hypothetical protein, similar to alpha- acetolactate decarboxylase, domain 2"/>
    <property type="match status" value="1"/>
</dbReference>
<dbReference type="CDD" id="cd11378">
    <property type="entry name" value="DUF296"/>
    <property type="match status" value="1"/>
</dbReference>
<proteinExistence type="predicted"/>
<dbReference type="PROSITE" id="PS51742">
    <property type="entry name" value="PPC"/>
    <property type="match status" value="1"/>
</dbReference>
<keyword evidence="3" id="KW-1185">Reference proteome</keyword>
<accession>A0A9W6J8E1</accession>
<dbReference type="RefSeq" id="WP_213373071.1">
    <property type="nucleotide sequence ID" value="NZ_BSFJ01000005.1"/>
</dbReference>
<dbReference type="PIRSF" id="PIRSF016702">
    <property type="entry name" value="DNA_bp_PD1"/>
    <property type="match status" value="1"/>
</dbReference>
<dbReference type="InterPro" id="IPR005175">
    <property type="entry name" value="PPC_dom"/>
</dbReference>
<evidence type="ECO:0000313" key="3">
    <source>
        <dbReference type="Proteomes" id="UP001143370"/>
    </source>
</evidence>
<feature type="domain" description="PPC" evidence="1">
    <location>
        <begin position="10"/>
        <end position="146"/>
    </location>
</feature>
<dbReference type="PANTHER" id="PTHR34988:SF1">
    <property type="entry name" value="DNA-BINDING PROTEIN"/>
    <property type="match status" value="1"/>
</dbReference>